<organism evidence="2 3">
    <name type="scientific">Mycoplasma miroungirhinis</name>
    <dbReference type="NCBI Taxonomy" id="754516"/>
    <lineage>
        <taxon>Bacteria</taxon>
        <taxon>Bacillati</taxon>
        <taxon>Mycoplasmatota</taxon>
        <taxon>Mollicutes</taxon>
        <taxon>Mycoplasmataceae</taxon>
        <taxon>Mycoplasma</taxon>
    </lineage>
</organism>
<feature type="signal peptide" evidence="1">
    <location>
        <begin position="1"/>
        <end position="24"/>
    </location>
</feature>
<keyword evidence="3" id="KW-1185">Reference proteome</keyword>
<reference evidence="2 3" key="1">
    <citation type="submission" date="2020-05" db="EMBL/GenBank/DDBJ databases">
        <title>Novel Mycoplasma species detected in Mirounga angustirostris (northern elephant seal) from the USA.</title>
        <authorList>
            <person name="Volokhov D.V."/>
        </authorList>
    </citation>
    <scope>NUCLEOTIDE SEQUENCE [LARGE SCALE GENOMIC DNA]</scope>
    <source>
        <strain evidence="2 3">Mirounga ES2806-NAS</strain>
    </source>
</reference>
<keyword evidence="1" id="KW-0732">Signal</keyword>
<dbReference type="InterPro" id="IPR054825">
    <property type="entry name" value="P68-like"/>
</dbReference>
<dbReference type="NCBIfam" id="NF045826">
    <property type="entry name" value="lipo_P68"/>
    <property type="match status" value="1"/>
</dbReference>
<dbReference type="EMBL" id="CP053097">
    <property type="protein sequence ID" value="QJR44259.1"/>
    <property type="molecule type" value="Genomic_DNA"/>
</dbReference>
<evidence type="ECO:0000313" key="2">
    <source>
        <dbReference type="EMBL" id="QJR44259.1"/>
    </source>
</evidence>
<dbReference type="AlphaFoldDB" id="A0A6M4JE03"/>
<dbReference type="RefSeq" id="WP_171113149.1">
    <property type="nucleotide sequence ID" value="NZ_CP053097.1"/>
</dbReference>
<dbReference type="Proteomes" id="UP000502118">
    <property type="component" value="Chromosome"/>
</dbReference>
<feature type="chain" id="PRO_5026958045" description="Lipoprotein" evidence="1">
    <location>
        <begin position="25"/>
        <end position="305"/>
    </location>
</feature>
<evidence type="ECO:0000313" key="3">
    <source>
        <dbReference type="Proteomes" id="UP000502118"/>
    </source>
</evidence>
<proteinExistence type="predicted"/>
<evidence type="ECO:0008006" key="4">
    <source>
        <dbReference type="Google" id="ProtNLM"/>
    </source>
</evidence>
<name>A0A6M4JE03_9MOLU</name>
<gene>
    <name evidence="2" type="ORF">HLA92_02325</name>
</gene>
<dbReference type="PROSITE" id="PS51257">
    <property type="entry name" value="PROKAR_LIPOPROTEIN"/>
    <property type="match status" value="1"/>
</dbReference>
<accession>A0A6M4JE03</accession>
<evidence type="ECO:0000256" key="1">
    <source>
        <dbReference type="SAM" id="SignalP"/>
    </source>
</evidence>
<protein>
    <recommendedName>
        <fullName evidence="4">Lipoprotein</fullName>
    </recommendedName>
</protein>
<sequence>MKKLNKIKTLLYLSGAVVSIATTAALVSCTTPAKESETVKFSFAQGADWPLPRTLSQLTDYYNKTHADKENFKKVELLTQDKTKTYSELKLAQNIREQYKSGQSEDVPNIFLGNQAGAYIMNQNGILLNLNNQGINKELFASKIADKHSILPGETDHNRLYNIPLSNFDEDATIFNLDLMNLIFNLIKEGKGTVDENSEIYKEALVASKTGNSVPSFSIFSALRLKKADAFANLHVNDETFSSIQSIREFSKEFYDGVEIDESKVTDDTLDGEILSIDYQKGTFYKELNALEDNESNFVQNENGK</sequence>
<dbReference type="KEGG" id="mmio:HLA92_02325"/>